<protein>
    <submittedName>
        <fullName evidence="4">Chemotaxis protein CheC</fullName>
    </submittedName>
</protein>
<keyword evidence="2" id="KW-0378">Hydrolase</keyword>
<dbReference type="Proteomes" id="UP000199076">
    <property type="component" value="Unassembled WGS sequence"/>
</dbReference>
<dbReference type="Gene3D" id="3.40.1550.10">
    <property type="entry name" value="CheC-like"/>
    <property type="match status" value="1"/>
</dbReference>
<dbReference type="SUPFAM" id="SSF103039">
    <property type="entry name" value="CheC-like"/>
    <property type="match status" value="1"/>
</dbReference>
<name>A0A1G7K227_9EURY</name>
<keyword evidence="5" id="KW-1185">Reference proteome</keyword>
<dbReference type="InterPro" id="IPR028976">
    <property type="entry name" value="CheC-like_sf"/>
</dbReference>
<reference evidence="5" key="1">
    <citation type="submission" date="2016-10" db="EMBL/GenBank/DDBJ databases">
        <authorList>
            <person name="Varghese N."/>
            <person name="Submissions S."/>
        </authorList>
    </citation>
    <scope>NUCLEOTIDE SEQUENCE [LARGE SCALE GENOMIC DNA]</scope>
    <source>
        <strain evidence="5">IBRC-M 10760</strain>
    </source>
</reference>
<dbReference type="GO" id="GO:0016787">
    <property type="term" value="F:hydrolase activity"/>
    <property type="evidence" value="ECO:0007669"/>
    <property type="project" value="UniProtKB-KW"/>
</dbReference>
<evidence type="ECO:0000313" key="5">
    <source>
        <dbReference type="Proteomes" id="UP000199076"/>
    </source>
</evidence>
<organism evidence="4 5">
    <name type="scientific">Halorientalis regularis</name>
    <dbReference type="NCBI Taxonomy" id="660518"/>
    <lineage>
        <taxon>Archaea</taxon>
        <taxon>Methanobacteriati</taxon>
        <taxon>Methanobacteriota</taxon>
        <taxon>Stenosarchaea group</taxon>
        <taxon>Halobacteria</taxon>
        <taxon>Halobacteriales</taxon>
        <taxon>Haloarculaceae</taxon>
        <taxon>Halorientalis</taxon>
    </lineage>
</organism>
<dbReference type="Pfam" id="PF04509">
    <property type="entry name" value="CheC"/>
    <property type="match status" value="1"/>
</dbReference>
<dbReference type="OrthoDB" id="182374at2157"/>
<dbReference type="PANTHER" id="PTHR43693:SF1">
    <property type="entry name" value="PROTEIN PHOSPHATASE CHEZ"/>
    <property type="match status" value="1"/>
</dbReference>
<keyword evidence="1" id="KW-0145">Chemotaxis</keyword>
<evidence type="ECO:0000313" key="4">
    <source>
        <dbReference type="EMBL" id="SDF31182.1"/>
    </source>
</evidence>
<proteinExistence type="predicted"/>
<dbReference type="RefSeq" id="WP_092690426.1">
    <property type="nucleotide sequence ID" value="NZ_FNBK01000005.1"/>
</dbReference>
<accession>A0A1G7K227</accession>
<dbReference type="CDD" id="cd17911">
    <property type="entry name" value="CheC_ClassIII"/>
    <property type="match status" value="1"/>
</dbReference>
<gene>
    <name evidence="4" type="ORF">SAMN05216218_105142</name>
</gene>
<dbReference type="PANTHER" id="PTHR43693">
    <property type="entry name" value="PROTEIN PHOSPHATASE CHEZ"/>
    <property type="match status" value="1"/>
</dbReference>
<dbReference type="InterPro" id="IPR007597">
    <property type="entry name" value="CheC"/>
</dbReference>
<evidence type="ECO:0000256" key="1">
    <source>
        <dbReference type="ARBA" id="ARBA00022500"/>
    </source>
</evidence>
<dbReference type="AlphaFoldDB" id="A0A1G7K227"/>
<sequence>MDSLKVDVRKLHLFNGLAKEGAETVADHLQQMSGLETTASVSKLNFLDFGDVGTHLRTESETDSHVGIYTELEDPPHGYLLFLVSRGESKRLTNAMLGQGAEAEADGSGFSDMQKSAIQEVGNIMTSAFIDGWANVLGTTIAHSPPHFAYGDSETMLDEIADWPDTDIVFVIDSEITAADVDFSLTCYTFPELEPLVDLIHDIDVDSIDDAATAPSDFSELV</sequence>
<evidence type="ECO:0000256" key="2">
    <source>
        <dbReference type="ARBA" id="ARBA00022801"/>
    </source>
</evidence>
<feature type="domain" description="CheC-like protein" evidence="3">
    <location>
        <begin position="113"/>
        <end position="148"/>
    </location>
</feature>
<dbReference type="GO" id="GO:0006935">
    <property type="term" value="P:chemotaxis"/>
    <property type="evidence" value="ECO:0007669"/>
    <property type="project" value="UniProtKB-KW"/>
</dbReference>
<dbReference type="EMBL" id="FNBK01000005">
    <property type="protein sequence ID" value="SDF31182.1"/>
    <property type="molecule type" value="Genomic_DNA"/>
</dbReference>
<dbReference type="STRING" id="660518.SAMN05216218_105142"/>
<dbReference type="InterPro" id="IPR050992">
    <property type="entry name" value="CheZ_family_phosphatases"/>
</dbReference>
<evidence type="ECO:0000259" key="3">
    <source>
        <dbReference type="Pfam" id="PF04509"/>
    </source>
</evidence>